<comment type="caution">
    <text evidence="1">The sequence shown here is derived from an EMBL/GenBank/DDBJ whole genome shotgun (WGS) entry which is preliminary data.</text>
</comment>
<dbReference type="Proteomes" id="UP001328107">
    <property type="component" value="Unassembled WGS sequence"/>
</dbReference>
<keyword evidence="2" id="KW-1185">Reference proteome</keyword>
<name>A0AAN5CU67_9BILA</name>
<reference evidence="2" key="1">
    <citation type="submission" date="2022-10" db="EMBL/GenBank/DDBJ databases">
        <title>Genome assembly of Pristionchus species.</title>
        <authorList>
            <person name="Yoshida K."/>
            <person name="Sommer R.J."/>
        </authorList>
    </citation>
    <scope>NUCLEOTIDE SEQUENCE [LARGE SCALE GENOMIC DNA]</scope>
    <source>
        <strain evidence="2">RS5460</strain>
    </source>
</reference>
<organism evidence="1 2">
    <name type="scientific">Pristionchus mayeri</name>
    <dbReference type="NCBI Taxonomy" id="1317129"/>
    <lineage>
        <taxon>Eukaryota</taxon>
        <taxon>Metazoa</taxon>
        <taxon>Ecdysozoa</taxon>
        <taxon>Nematoda</taxon>
        <taxon>Chromadorea</taxon>
        <taxon>Rhabditida</taxon>
        <taxon>Rhabditina</taxon>
        <taxon>Diplogasteromorpha</taxon>
        <taxon>Diplogasteroidea</taxon>
        <taxon>Neodiplogasteridae</taxon>
        <taxon>Pristionchus</taxon>
    </lineage>
</organism>
<dbReference type="AlphaFoldDB" id="A0AAN5CU67"/>
<sequence length="79" mass="8884">LNNLVRSDFNGVVRIWVEPDLLWHFHSSVLALVFVIRGSMPSRPSLHGAAPFEVPRGNLEWLLAGGERRRGQIGQALNR</sequence>
<evidence type="ECO:0000313" key="2">
    <source>
        <dbReference type="Proteomes" id="UP001328107"/>
    </source>
</evidence>
<proteinExistence type="predicted"/>
<feature type="non-terminal residue" evidence="1">
    <location>
        <position position="79"/>
    </location>
</feature>
<dbReference type="EMBL" id="BTRK01000004">
    <property type="protein sequence ID" value="GMR50674.1"/>
    <property type="molecule type" value="Genomic_DNA"/>
</dbReference>
<gene>
    <name evidence="1" type="ORF">PMAYCL1PPCAC_20869</name>
</gene>
<protein>
    <submittedName>
        <fullName evidence="1">Uncharacterized protein</fullName>
    </submittedName>
</protein>
<accession>A0AAN5CU67</accession>
<feature type="non-terminal residue" evidence="1">
    <location>
        <position position="1"/>
    </location>
</feature>
<evidence type="ECO:0000313" key="1">
    <source>
        <dbReference type="EMBL" id="GMR50674.1"/>
    </source>
</evidence>